<proteinExistence type="predicted"/>
<feature type="compositionally biased region" description="Pro residues" evidence="1">
    <location>
        <begin position="125"/>
        <end position="141"/>
    </location>
</feature>
<feature type="region of interest" description="Disordered" evidence="1">
    <location>
        <begin position="119"/>
        <end position="161"/>
    </location>
</feature>
<organism evidence="2 3">
    <name type="scientific">Petrolisthes cinctipes</name>
    <name type="common">Flat porcelain crab</name>
    <dbReference type="NCBI Taxonomy" id="88211"/>
    <lineage>
        <taxon>Eukaryota</taxon>
        <taxon>Metazoa</taxon>
        <taxon>Ecdysozoa</taxon>
        <taxon>Arthropoda</taxon>
        <taxon>Crustacea</taxon>
        <taxon>Multicrustacea</taxon>
        <taxon>Malacostraca</taxon>
        <taxon>Eumalacostraca</taxon>
        <taxon>Eucarida</taxon>
        <taxon>Decapoda</taxon>
        <taxon>Pleocyemata</taxon>
        <taxon>Anomura</taxon>
        <taxon>Galatheoidea</taxon>
        <taxon>Porcellanidae</taxon>
        <taxon>Petrolisthes</taxon>
    </lineage>
</organism>
<gene>
    <name evidence="2" type="ORF">Pcinc_004369</name>
</gene>
<protein>
    <submittedName>
        <fullName evidence="2">Uncharacterized protein</fullName>
    </submittedName>
</protein>
<dbReference type="AlphaFoldDB" id="A0AAE1GEM0"/>
<keyword evidence="3" id="KW-1185">Reference proteome</keyword>
<evidence type="ECO:0000313" key="2">
    <source>
        <dbReference type="EMBL" id="KAK3891748.1"/>
    </source>
</evidence>
<name>A0AAE1GEM0_PETCI</name>
<reference evidence="2" key="1">
    <citation type="submission" date="2023-10" db="EMBL/GenBank/DDBJ databases">
        <title>Genome assemblies of two species of porcelain crab, Petrolisthes cinctipes and Petrolisthes manimaculis (Anomura: Porcellanidae).</title>
        <authorList>
            <person name="Angst P."/>
        </authorList>
    </citation>
    <scope>NUCLEOTIDE SEQUENCE</scope>
    <source>
        <strain evidence="2">PB745_01</strain>
        <tissue evidence="2">Gill</tissue>
    </source>
</reference>
<evidence type="ECO:0000313" key="3">
    <source>
        <dbReference type="Proteomes" id="UP001286313"/>
    </source>
</evidence>
<sequence>MGKGKYTRAKVRSKATGATAVFTISLLSPPVVSLCLIPPTAIERRCGKPQVNLLLKQFAEKLREQPGHCRVVVGRRDFSGIIPSILSYPQHHHQHPVLSSPAYHQHLHLHLHHHSRNLILSSQPSSPPSPPSSSPNTPPCYPTTSTTTSTTTSPLMHISIH</sequence>
<comment type="caution">
    <text evidence="2">The sequence shown here is derived from an EMBL/GenBank/DDBJ whole genome shotgun (WGS) entry which is preliminary data.</text>
</comment>
<dbReference type="Proteomes" id="UP001286313">
    <property type="component" value="Unassembled WGS sequence"/>
</dbReference>
<accession>A0AAE1GEM0</accession>
<dbReference type="EMBL" id="JAWQEG010000308">
    <property type="protein sequence ID" value="KAK3891748.1"/>
    <property type="molecule type" value="Genomic_DNA"/>
</dbReference>
<feature type="compositionally biased region" description="Low complexity" evidence="1">
    <location>
        <begin position="142"/>
        <end position="154"/>
    </location>
</feature>
<evidence type="ECO:0000256" key="1">
    <source>
        <dbReference type="SAM" id="MobiDB-lite"/>
    </source>
</evidence>